<keyword evidence="1" id="KW-0808">Transferase</keyword>
<dbReference type="EMBL" id="CP002994">
    <property type="protein sequence ID" value="AEM82387.1"/>
    <property type="molecule type" value="Genomic_DNA"/>
</dbReference>
<protein>
    <recommendedName>
        <fullName evidence="2">Histidine kinase/HSP90-like ATPase domain-containing protein</fullName>
    </recommendedName>
</protein>
<keyword evidence="4" id="KW-1185">Reference proteome</keyword>
<name>G2NYU2_STRV4</name>
<keyword evidence="1" id="KW-0418">Kinase</keyword>
<accession>G2NYU2</accession>
<dbReference type="InterPro" id="IPR050267">
    <property type="entry name" value="Anti-sigma-factor_SerPK"/>
</dbReference>
<dbReference type="InterPro" id="IPR003594">
    <property type="entry name" value="HATPase_dom"/>
</dbReference>
<dbReference type="HOGENOM" id="CLU_1093832_0_0_11"/>
<dbReference type="SUPFAM" id="SSF55874">
    <property type="entry name" value="ATPase domain of HSP90 chaperone/DNA topoisomerase II/histidine kinase"/>
    <property type="match status" value="1"/>
</dbReference>
<sequence>MYARSASVKINYPRSRRAKASISAPEKGFDVVSQRHAKFTPRGYSALGLVRGVVVALHSRTNRRNPHGRNPFRRHTIPVERYEHHTTCVQKRHPQTVAAGTPKHARDAVMTQMKDGGQALIWRWTDRTRHVASQIRVALRCALHELGIPDETVGDAVMAAWELTANALEHAHGPYEMRLLRRGSSFVFEIEDSDPFLPAMPSSRNSGVRADTELPERGRGLQIVEAFARGRWGFRLSESETKVAWMAISSASED</sequence>
<dbReference type="PANTHER" id="PTHR35526:SF3">
    <property type="entry name" value="ANTI-SIGMA-F FACTOR RSBW"/>
    <property type="match status" value="1"/>
</dbReference>
<dbReference type="RefSeq" id="WP_014055889.1">
    <property type="nucleotide sequence ID" value="NC_015957.1"/>
</dbReference>
<evidence type="ECO:0000259" key="2">
    <source>
        <dbReference type="Pfam" id="PF13581"/>
    </source>
</evidence>
<dbReference type="Proteomes" id="UP000008703">
    <property type="component" value="Chromosome"/>
</dbReference>
<feature type="domain" description="Histidine kinase/HSP90-like ATPase" evidence="2">
    <location>
        <begin position="128"/>
        <end position="228"/>
    </location>
</feature>
<dbReference type="InterPro" id="IPR036890">
    <property type="entry name" value="HATPase_C_sf"/>
</dbReference>
<evidence type="ECO:0000256" key="1">
    <source>
        <dbReference type="ARBA" id="ARBA00022527"/>
    </source>
</evidence>
<dbReference type="KEGG" id="svl:Strvi_2674"/>
<gene>
    <name evidence="3" type="ORF">Strvi_2674</name>
</gene>
<dbReference type="Pfam" id="PF13581">
    <property type="entry name" value="HATPase_c_2"/>
    <property type="match status" value="1"/>
</dbReference>
<dbReference type="AlphaFoldDB" id="G2NYU2"/>
<keyword evidence="1" id="KW-0723">Serine/threonine-protein kinase</keyword>
<proteinExistence type="predicted"/>
<dbReference type="PANTHER" id="PTHR35526">
    <property type="entry name" value="ANTI-SIGMA-F FACTOR RSBW-RELATED"/>
    <property type="match status" value="1"/>
</dbReference>
<reference evidence="3" key="1">
    <citation type="submission" date="2011-08" db="EMBL/GenBank/DDBJ databases">
        <title>Complete sequence of chromosome of Streptomyces violaceusniger Tu 4113.</title>
        <authorList>
            <consortium name="US DOE Joint Genome Institute"/>
            <person name="Lucas S."/>
            <person name="Han J."/>
            <person name="Lapidus A."/>
            <person name="Cheng J.-F."/>
            <person name="Goodwin L."/>
            <person name="Pitluck S."/>
            <person name="Peters L."/>
            <person name="Ivanova N."/>
            <person name="Daligault H."/>
            <person name="Detter J.C."/>
            <person name="Han C."/>
            <person name="Tapia R."/>
            <person name="Land M."/>
            <person name="Hauser L."/>
            <person name="Kyrpides N."/>
            <person name="Ivanova N."/>
            <person name="Pagani I."/>
            <person name="Hagen A."/>
            <person name="Katz L."/>
            <person name="Fiedler H.-P."/>
            <person name="Keasling J."/>
            <person name="Fortman J."/>
            <person name="Woyke T."/>
        </authorList>
    </citation>
    <scope>NUCLEOTIDE SEQUENCE [LARGE SCALE GENOMIC DNA]</scope>
    <source>
        <strain evidence="3">Tu 4113</strain>
    </source>
</reference>
<dbReference type="GO" id="GO:0004674">
    <property type="term" value="F:protein serine/threonine kinase activity"/>
    <property type="evidence" value="ECO:0007669"/>
    <property type="project" value="UniProtKB-KW"/>
</dbReference>
<dbReference type="CDD" id="cd16936">
    <property type="entry name" value="HATPase_RsbW-like"/>
    <property type="match status" value="1"/>
</dbReference>
<dbReference type="Gene3D" id="3.30.565.10">
    <property type="entry name" value="Histidine kinase-like ATPase, C-terminal domain"/>
    <property type="match status" value="1"/>
</dbReference>
<evidence type="ECO:0000313" key="3">
    <source>
        <dbReference type="EMBL" id="AEM82387.1"/>
    </source>
</evidence>
<organism evidence="3 4">
    <name type="scientific">Streptomyces violaceusniger (strain Tu 4113)</name>
    <dbReference type="NCBI Taxonomy" id="653045"/>
    <lineage>
        <taxon>Bacteria</taxon>
        <taxon>Bacillati</taxon>
        <taxon>Actinomycetota</taxon>
        <taxon>Actinomycetes</taxon>
        <taxon>Kitasatosporales</taxon>
        <taxon>Streptomycetaceae</taxon>
        <taxon>Streptomyces</taxon>
        <taxon>Streptomyces violaceusniger group</taxon>
    </lineage>
</organism>
<evidence type="ECO:0000313" key="4">
    <source>
        <dbReference type="Proteomes" id="UP000008703"/>
    </source>
</evidence>